<organism evidence="1 2">
    <name type="scientific">Caligus rogercresseyi</name>
    <name type="common">Sea louse</name>
    <dbReference type="NCBI Taxonomy" id="217165"/>
    <lineage>
        <taxon>Eukaryota</taxon>
        <taxon>Metazoa</taxon>
        <taxon>Ecdysozoa</taxon>
        <taxon>Arthropoda</taxon>
        <taxon>Crustacea</taxon>
        <taxon>Multicrustacea</taxon>
        <taxon>Hexanauplia</taxon>
        <taxon>Copepoda</taxon>
        <taxon>Siphonostomatoida</taxon>
        <taxon>Caligidae</taxon>
        <taxon>Caligus</taxon>
    </lineage>
</organism>
<dbReference type="PANTHER" id="PTHR10170:SF10">
    <property type="entry name" value="HUNTINGTIN"/>
    <property type="match status" value="1"/>
</dbReference>
<evidence type="ECO:0000313" key="1">
    <source>
        <dbReference type="EMBL" id="QQP53275.1"/>
    </source>
</evidence>
<proteinExistence type="predicted"/>
<dbReference type="AlphaFoldDB" id="A0A7T8KCB9"/>
<evidence type="ECO:0000313" key="2">
    <source>
        <dbReference type="Proteomes" id="UP000595437"/>
    </source>
</evidence>
<dbReference type="InterPro" id="IPR048413">
    <property type="entry name" value="Htt_C-HEAT_rpt"/>
</dbReference>
<dbReference type="PANTHER" id="PTHR10170">
    <property type="entry name" value="HUNTINGTON DISEASE PROTEIN"/>
    <property type="match status" value="1"/>
</dbReference>
<sequence length="134" mass="15155">MSLCWSLAFYLLEHYDFLIIDTPWAANVLQLALSTAGKTNTPNEVYLVILSGFERLILADKLSRSYPGSVIRTKDEVNVINRVICEFIGPGQPHQPLLAGVMFKVFNEASREHSKMLQDWVLSTLPTFTKRSPI</sequence>
<feature type="non-terminal residue" evidence="1">
    <location>
        <position position="1"/>
    </location>
</feature>
<reference evidence="2" key="1">
    <citation type="submission" date="2021-01" db="EMBL/GenBank/DDBJ databases">
        <title>Caligus Genome Assembly.</title>
        <authorList>
            <person name="Gallardo-Escarate C."/>
        </authorList>
    </citation>
    <scope>NUCLEOTIDE SEQUENCE [LARGE SCALE GENOMIC DNA]</scope>
</reference>
<dbReference type="EMBL" id="CP045893">
    <property type="protein sequence ID" value="QQP53275.1"/>
    <property type="molecule type" value="Genomic_DNA"/>
</dbReference>
<name>A0A7T8KCB9_CALRO</name>
<dbReference type="Proteomes" id="UP000595437">
    <property type="component" value="Chromosome 4"/>
</dbReference>
<protein>
    <submittedName>
        <fullName evidence="1">Huntingtinlike</fullName>
    </submittedName>
</protein>
<dbReference type="InterPro" id="IPR028426">
    <property type="entry name" value="Huntingtin_fam"/>
</dbReference>
<accession>A0A7T8KCB9</accession>
<gene>
    <name evidence="1" type="ORF">FKW44_005700</name>
</gene>
<dbReference type="Pfam" id="PF20927">
    <property type="entry name" value="Htt_C-HEAT"/>
    <property type="match status" value="1"/>
</dbReference>
<dbReference type="GO" id="GO:0005737">
    <property type="term" value="C:cytoplasm"/>
    <property type="evidence" value="ECO:0007669"/>
    <property type="project" value="TreeGrafter"/>
</dbReference>
<keyword evidence="2" id="KW-1185">Reference proteome</keyword>
<dbReference type="OrthoDB" id="10065698at2759"/>